<evidence type="ECO:0000256" key="11">
    <source>
        <dbReference type="ARBA" id="ARBA00023004"/>
    </source>
</evidence>
<evidence type="ECO:0000256" key="10">
    <source>
        <dbReference type="ARBA" id="ARBA00022801"/>
    </source>
</evidence>
<dbReference type="Proteomes" id="UP001596116">
    <property type="component" value="Unassembled WGS sequence"/>
</dbReference>
<evidence type="ECO:0000313" key="17">
    <source>
        <dbReference type="Proteomes" id="UP001596116"/>
    </source>
</evidence>
<dbReference type="EC" id="3.2.2.31" evidence="5"/>
<dbReference type="Gene3D" id="1.10.1670.10">
    <property type="entry name" value="Helix-hairpin-Helix base-excision DNA repair enzymes (C-terminal)"/>
    <property type="match status" value="1"/>
</dbReference>
<evidence type="ECO:0000256" key="2">
    <source>
        <dbReference type="ARBA" id="ARBA00001966"/>
    </source>
</evidence>
<keyword evidence="17" id="KW-1185">Reference proteome</keyword>
<dbReference type="InterPro" id="IPR003265">
    <property type="entry name" value="HhH-GPD_domain"/>
</dbReference>
<evidence type="ECO:0000256" key="3">
    <source>
        <dbReference type="ARBA" id="ARBA00002933"/>
    </source>
</evidence>
<dbReference type="RefSeq" id="WP_379880375.1">
    <property type="nucleotide sequence ID" value="NZ_JBHPON010000001.1"/>
</dbReference>
<proteinExistence type="inferred from homology"/>
<dbReference type="SUPFAM" id="SSF55811">
    <property type="entry name" value="Nudix"/>
    <property type="match status" value="1"/>
</dbReference>
<dbReference type="InterPro" id="IPR000445">
    <property type="entry name" value="HhH_motif"/>
</dbReference>
<keyword evidence="12" id="KW-0411">Iron-sulfur</keyword>
<dbReference type="InterPro" id="IPR011257">
    <property type="entry name" value="DNA_glycosylase"/>
</dbReference>
<evidence type="ECO:0000256" key="14">
    <source>
        <dbReference type="ARBA" id="ARBA00023295"/>
    </source>
</evidence>
<dbReference type="PANTHER" id="PTHR42944:SF1">
    <property type="entry name" value="ADENINE DNA GLYCOSYLASE"/>
    <property type="match status" value="1"/>
</dbReference>
<organism evidence="16 17">
    <name type="scientific">Hyphococcus aureus</name>
    <dbReference type="NCBI Taxonomy" id="2666033"/>
    <lineage>
        <taxon>Bacteria</taxon>
        <taxon>Pseudomonadati</taxon>
        <taxon>Pseudomonadota</taxon>
        <taxon>Alphaproteobacteria</taxon>
        <taxon>Parvularculales</taxon>
        <taxon>Parvularculaceae</taxon>
        <taxon>Hyphococcus</taxon>
    </lineage>
</organism>
<dbReference type="Gene3D" id="3.90.79.10">
    <property type="entry name" value="Nucleoside Triphosphate Pyrophosphohydrolase"/>
    <property type="match status" value="1"/>
</dbReference>
<comment type="catalytic activity">
    <reaction evidence="1">
        <text>Hydrolyzes free adenine bases from 7,8-dihydro-8-oxoguanine:adenine mismatched double-stranded DNA, leaving an apurinic site.</text>
        <dbReference type="EC" id="3.2.2.31"/>
    </reaction>
</comment>
<dbReference type="EMBL" id="JBHPON010000001">
    <property type="protein sequence ID" value="MFC6034307.1"/>
    <property type="molecule type" value="Genomic_DNA"/>
</dbReference>
<accession>A0ABW1KUQ1</accession>
<dbReference type="InterPro" id="IPR005760">
    <property type="entry name" value="A/G_AdeGlyc_MutY"/>
</dbReference>
<dbReference type="InterPro" id="IPR029119">
    <property type="entry name" value="MutY_C"/>
</dbReference>
<dbReference type="PANTHER" id="PTHR42944">
    <property type="entry name" value="ADENINE DNA GLYCOSYLASE"/>
    <property type="match status" value="1"/>
</dbReference>
<comment type="function">
    <text evidence="3">Adenine glycosylase active on G-A mispairs. MutY also corrects error-prone DNA synthesis past GO lesions which are due to the oxidatively damaged form of guanine: 7,8-dihydro-8-oxoguanine (8-oxo-dGTP).</text>
</comment>
<dbReference type="InterPro" id="IPR015797">
    <property type="entry name" value="NUDIX_hydrolase-like_dom_sf"/>
</dbReference>
<evidence type="ECO:0000256" key="6">
    <source>
        <dbReference type="ARBA" id="ARBA00022023"/>
    </source>
</evidence>
<dbReference type="InterPro" id="IPR023170">
    <property type="entry name" value="HhH_base_excis_C"/>
</dbReference>
<evidence type="ECO:0000256" key="13">
    <source>
        <dbReference type="ARBA" id="ARBA00023204"/>
    </source>
</evidence>
<keyword evidence="11" id="KW-0408">Iron</keyword>
<dbReference type="Pfam" id="PF00730">
    <property type="entry name" value="HhH-GPD"/>
    <property type="match status" value="1"/>
</dbReference>
<dbReference type="GO" id="GO:0000701">
    <property type="term" value="F:purine-specific mismatch base pair DNA N-glycosylase activity"/>
    <property type="evidence" value="ECO:0007669"/>
    <property type="project" value="UniProtKB-EC"/>
</dbReference>
<evidence type="ECO:0000256" key="8">
    <source>
        <dbReference type="ARBA" id="ARBA00022723"/>
    </source>
</evidence>
<protein>
    <recommendedName>
        <fullName evidence="6">Adenine DNA glycosylase</fullName>
        <ecNumber evidence="5">3.2.2.31</ecNumber>
    </recommendedName>
</protein>
<evidence type="ECO:0000256" key="12">
    <source>
        <dbReference type="ARBA" id="ARBA00023014"/>
    </source>
</evidence>
<name>A0ABW1KUQ1_9PROT</name>
<dbReference type="Pfam" id="PF00633">
    <property type="entry name" value="HHH"/>
    <property type="match status" value="1"/>
</dbReference>
<dbReference type="Pfam" id="PF14815">
    <property type="entry name" value="NUDIX_4"/>
    <property type="match status" value="1"/>
</dbReference>
<evidence type="ECO:0000256" key="9">
    <source>
        <dbReference type="ARBA" id="ARBA00022763"/>
    </source>
</evidence>
<gene>
    <name evidence="16" type="primary">mutY</name>
    <name evidence="16" type="ORF">ACFMB1_02060</name>
</gene>
<dbReference type="PROSITE" id="PS01155">
    <property type="entry name" value="ENDONUCLEASE_III_2"/>
    <property type="match status" value="1"/>
</dbReference>
<comment type="similarity">
    <text evidence="4">Belongs to the Nth/MutY family.</text>
</comment>
<keyword evidence="7" id="KW-0004">4Fe-4S</keyword>
<comment type="caution">
    <text evidence="16">The sequence shown here is derived from an EMBL/GenBank/DDBJ whole genome shotgun (WGS) entry which is preliminary data.</text>
</comment>
<keyword evidence="8" id="KW-0479">Metal-binding</keyword>
<comment type="cofactor">
    <cofactor evidence="2">
        <name>[4Fe-4S] cluster</name>
        <dbReference type="ChEBI" id="CHEBI:49883"/>
    </cofactor>
</comment>
<dbReference type="CDD" id="cd00056">
    <property type="entry name" value="ENDO3c"/>
    <property type="match status" value="1"/>
</dbReference>
<sequence length="355" mass="38926">MPKASQKKSPIAPPLSGELLAWYDRHARDLPWRVGPNARGRPDPYAVWLSEIMLQQTTVATVGPRYAEFLTRWPDVNAMAAAPQEDILGQWAGLGYYARARNLHKCAVVVANDHGGVFPDNEDGLRALPGIGDYTAAAIAAIAFDQRAIVIDGNVERVVSRLYEIETPLPAAKSEIRERLEKIWPDKRSGDFAQSLMDLGASICRPKAPSCLLCPISKHCAAQKAGTQENFPVKAAKKAKPNRIGAVFALTNTRGEMLFERRPEKGLLGGMLGLPGTEWKEELKGDLFASAPAKSKWKKTGEATHTFTHFHLTLDVYAGVAPKGFRKGASQQWIKPDEARLPTVMKKAVGIARQD</sequence>
<reference evidence="16 17" key="1">
    <citation type="submission" date="2024-09" db="EMBL/GenBank/DDBJ databases">
        <authorList>
            <person name="Zhang Z.-H."/>
        </authorList>
    </citation>
    <scope>NUCLEOTIDE SEQUENCE [LARGE SCALE GENOMIC DNA]</scope>
    <source>
        <strain evidence="16 17">HHTR114</strain>
    </source>
</reference>
<dbReference type="InterPro" id="IPR044298">
    <property type="entry name" value="MIG/MutY"/>
</dbReference>
<keyword evidence="14 16" id="KW-0326">Glycosidase</keyword>
<evidence type="ECO:0000256" key="1">
    <source>
        <dbReference type="ARBA" id="ARBA00000843"/>
    </source>
</evidence>
<dbReference type="NCBIfam" id="TIGR01084">
    <property type="entry name" value="mutY"/>
    <property type="match status" value="1"/>
</dbReference>
<dbReference type="InterPro" id="IPR004036">
    <property type="entry name" value="Endonuclease-III-like_CS2"/>
</dbReference>
<evidence type="ECO:0000256" key="4">
    <source>
        <dbReference type="ARBA" id="ARBA00008343"/>
    </source>
</evidence>
<evidence type="ECO:0000259" key="15">
    <source>
        <dbReference type="SMART" id="SM00478"/>
    </source>
</evidence>
<keyword evidence="10 16" id="KW-0378">Hydrolase</keyword>
<dbReference type="SUPFAM" id="SSF48150">
    <property type="entry name" value="DNA-glycosylase"/>
    <property type="match status" value="1"/>
</dbReference>
<keyword evidence="9" id="KW-0227">DNA damage</keyword>
<evidence type="ECO:0000256" key="7">
    <source>
        <dbReference type="ARBA" id="ARBA00022485"/>
    </source>
</evidence>
<evidence type="ECO:0000313" key="16">
    <source>
        <dbReference type="EMBL" id="MFC6034307.1"/>
    </source>
</evidence>
<feature type="domain" description="HhH-GPD" evidence="15">
    <location>
        <begin position="53"/>
        <end position="202"/>
    </location>
</feature>
<keyword evidence="13" id="KW-0234">DNA repair</keyword>
<dbReference type="Gene3D" id="1.10.340.30">
    <property type="entry name" value="Hypothetical protein, domain 2"/>
    <property type="match status" value="1"/>
</dbReference>
<evidence type="ECO:0000256" key="5">
    <source>
        <dbReference type="ARBA" id="ARBA00012045"/>
    </source>
</evidence>
<dbReference type="SMART" id="SM00478">
    <property type="entry name" value="ENDO3c"/>
    <property type="match status" value="1"/>
</dbReference>